<evidence type="ECO:0000259" key="4">
    <source>
        <dbReference type="PROSITE" id="PS50932"/>
    </source>
</evidence>
<keyword evidence="3" id="KW-0804">Transcription</keyword>
<name>A0A430FQU4_9BIFI</name>
<gene>
    <name evidence="5" type="ORF">D2E26_1245</name>
</gene>
<dbReference type="PROSITE" id="PS50932">
    <property type="entry name" value="HTH_LACI_2"/>
    <property type="match status" value="1"/>
</dbReference>
<dbReference type="PANTHER" id="PTHR30146">
    <property type="entry name" value="LACI-RELATED TRANSCRIPTIONAL REPRESSOR"/>
    <property type="match status" value="1"/>
</dbReference>
<proteinExistence type="predicted"/>
<evidence type="ECO:0000313" key="6">
    <source>
        <dbReference type="Proteomes" id="UP000287609"/>
    </source>
</evidence>
<dbReference type="SMART" id="SM00354">
    <property type="entry name" value="HTH_LACI"/>
    <property type="match status" value="1"/>
</dbReference>
<evidence type="ECO:0000313" key="5">
    <source>
        <dbReference type="EMBL" id="RSX55191.1"/>
    </source>
</evidence>
<dbReference type="SUPFAM" id="SSF53822">
    <property type="entry name" value="Periplasmic binding protein-like I"/>
    <property type="match status" value="1"/>
</dbReference>
<keyword evidence="2" id="KW-0238">DNA-binding</keyword>
<dbReference type="InterPro" id="IPR028082">
    <property type="entry name" value="Peripla_BP_I"/>
</dbReference>
<evidence type="ECO:0000256" key="2">
    <source>
        <dbReference type="ARBA" id="ARBA00023125"/>
    </source>
</evidence>
<dbReference type="Pfam" id="PF00356">
    <property type="entry name" value="LacI"/>
    <property type="match status" value="1"/>
</dbReference>
<reference evidence="5 6" key="1">
    <citation type="submission" date="2018-09" db="EMBL/GenBank/DDBJ databases">
        <title>Characterization of the phylogenetic diversity of five novel species belonging to the genus Bifidobacterium.</title>
        <authorList>
            <person name="Lugli G.A."/>
            <person name="Duranti S."/>
            <person name="Milani C."/>
        </authorList>
    </citation>
    <scope>NUCLEOTIDE SEQUENCE [LARGE SCALE GENOMIC DNA]</scope>
    <source>
        <strain evidence="5 6">2036B</strain>
    </source>
</reference>
<dbReference type="PANTHER" id="PTHR30146:SF109">
    <property type="entry name" value="HTH-TYPE TRANSCRIPTIONAL REGULATOR GALS"/>
    <property type="match status" value="1"/>
</dbReference>
<dbReference type="Pfam" id="PF13377">
    <property type="entry name" value="Peripla_BP_3"/>
    <property type="match status" value="1"/>
</dbReference>
<evidence type="ECO:0000256" key="1">
    <source>
        <dbReference type="ARBA" id="ARBA00023015"/>
    </source>
</evidence>
<dbReference type="InterPro" id="IPR010982">
    <property type="entry name" value="Lambda_DNA-bd_dom_sf"/>
</dbReference>
<dbReference type="SUPFAM" id="SSF47413">
    <property type="entry name" value="lambda repressor-like DNA-binding domains"/>
    <property type="match status" value="1"/>
</dbReference>
<dbReference type="CDD" id="cd06267">
    <property type="entry name" value="PBP1_LacI_sugar_binding-like"/>
    <property type="match status" value="1"/>
</dbReference>
<dbReference type="AlphaFoldDB" id="A0A430FQU4"/>
<dbReference type="InterPro" id="IPR000843">
    <property type="entry name" value="HTH_LacI"/>
</dbReference>
<protein>
    <submittedName>
        <fullName evidence="5">Transcriptional regulator</fullName>
    </submittedName>
</protein>
<organism evidence="5 6">
    <name type="scientific">Bifidobacterium dolichotidis</name>
    <dbReference type="NCBI Taxonomy" id="2306976"/>
    <lineage>
        <taxon>Bacteria</taxon>
        <taxon>Bacillati</taxon>
        <taxon>Actinomycetota</taxon>
        <taxon>Actinomycetes</taxon>
        <taxon>Bifidobacteriales</taxon>
        <taxon>Bifidobacteriaceae</taxon>
        <taxon>Bifidobacterium</taxon>
    </lineage>
</organism>
<dbReference type="OrthoDB" id="4268837at2"/>
<dbReference type="GO" id="GO:0000976">
    <property type="term" value="F:transcription cis-regulatory region binding"/>
    <property type="evidence" value="ECO:0007669"/>
    <property type="project" value="TreeGrafter"/>
</dbReference>
<dbReference type="Gene3D" id="1.10.260.40">
    <property type="entry name" value="lambda repressor-like DNA-binding domains"/>
    <property type="match status" value="1"/>
</dbReference>
<dbReference type="EMBL" id="QXGM01000002">
    <property type="protein sequence ID" value="RSX55191.1"/>
    <property type="molecule type" value="Genomic_DNA"/>
</dbReference>
<evidence type="ECO:0000256" key="3">
    <source>
        <dbReference type="ARBA" id="ARBA00023163"/>
    </source>
</evidence>
<dbReference type="Gene3D" id="3.40.50.2300">
    <property type="match status" value="2"/>
</dbReference>
<keyword evidence="6" id="KW-1185">Reference proteome</keyword>
<dbReference type="Proteomes" id="UP000287609">
    <property type="component" value="Unassembled WGS sequence"/>
</dbReference>
<sequence>MTTAPRNGASRSAKVTIKDVAKLAGVAISTTSRVLNGGTASEATRAKVREAARQLNYMPNAAARQLPSGHSNIVALVIDEPSTYLFQDDYIVSILGELSLALSNVGLLPFLALASPEDSESFRRLLSQSGAAGVIVASLHEGHNLAKLLTEFGKPAVFIGRPPTDMHFPYVDVDNYEGGFLAGQVLLERGCRNIAIISGPKDMVTPRERAAGTREALAQHGLEPIAVLSGDYELENGAAAMKRLLQDHPEVDGVVAQSDKLAAGVIRILSEAGKEIPNDIAVVGFDNLQVARLLNPPLTTIEQPLTMVARGATRMLKNHLDTGEWDVRSQTYPVRLVKRTTA</sequence>
<dbReference type="GO" id="GO:0003700">
    <property type="term" value="F:DNA-binding transcription factor activity"/>
    <property type="evidence" value="ECO:0007669"/>
    <property type="project" value="TreeGrafter"/>
</dbReference>
<dbReference type="RefSeq" id="WP_125963853.1">
    <property type="nucleotide sequence ID" value="NZ_QXGM01000002.1"/>
</dbReference>
<dbReference type="CDD" id="cd01392">
    <property type="entry name" value="HTH_LacI"/>
    <property type="match status" value="1"/>
</dbReference>
<dbReference type="InterPro" id="IPR046335">
    <property type="entry name" value="LacI/GalR-like_sensor"/>
</dbReference>
<feature type="domain" description="HTH lacI-type" evidence="4">
    <location>
        <begin position="15"/>
        <end position="68"/>
    </location>
</feature>
<comment type="caution">
    <text evidence="5">The sequence shown here is derived from an EMBL/GenBank/DDBJ whole genome shotgun (WGS) entry which is preliminary data.</text>
</comment>
<accession>A0A430FQU4</accession>
<keyword evidence="1" id="KW-0805">Transcription regulation</keyword>
<dbReference type="PRINTS" id="PR00036">
    <property type="entry name" value="HTHLACI"/>
</dbReference>